<dbReference type="GeneID" id="120259259"/>
<protein>
    <submittedName>
        <fullName evidence="2">Protein FLOWERING LOCUS T-like</fullName>
    </submittedName>
</protein>
<accession>A0AB40B6B9</accession>
<organism evidence="1 2">
    <name type="scientific">Dioscorea cayennensis subsp. rotundata</name>
    <name type="common">White Guinea yam</name>
    <name type="synonym">Dioscorea rotundata</name>
    <dbReference type="NCBI Taxonomy" id="55577"/>
    <lineage>
        <taxon>Eukaryota</taxon>
        <taxon>Viridiplantae</taxon>
        <taxon>Streptophyta</taxon>
        <taxon>Embryophyta</taxon>
        <taxon>Tracheophyta</taxon>
        <taxon>Spermatophyta</taxon>
        <taxon>Magnoliopsida</taxon>
        <taxon>Liliopsida</taxon>
        <taxon>Dioscoreales</taxon>
        <taxon>Dioscoreaceae</taxon>
        <taxon>Dioscorea</taxon>
    </lineage>
</organism>
<sequence>MSTERERDPLVIGQVIGDVVDPFVKSVNLRLVYGTKEITNGSGFRNSAVVNQPSVDIRGNDGNSLYTLVMVDADAPSPNNPYQKEYLHWLVTDIPESRDVSFGNEIVCYESPKPSAGIHRIVFVLFQQKVQQTVHVPGWRPNFNTRDFMAFYNLGPPAAVLFFNCQREHGCGGRRYCE</sequence>
<dbReference type="PANTHER" id="PTHR11362">
    <property type="entry name" value="PHOSPHATIDYLETHANOLAMINE-BINDING PROTEIN"/>
    <property type="match status" value="1"/>
</dbReference>
<dbReference type="AlphaFoldDB" id="A0AB40B6B9"/>
<dbReference type="Pfam" id="PF01161">
    <property type="entry name" value="PBP"/>
    <property type="match status" value="1"/>
</dbReference>
<reference evidence="2" key="1">
    <citation type="submission" date="2025-08" db="UniProtKB">
        <authorList>
            <consortium name="RefSeq"/>
        </authorList>
    </citation>
    <scope>IDENTIFICATION</scope>
</reference>
<dbReference type="Gene3D" id="3.90.280.10">
    <property type="entry name" value="PEBP-like"/>
    <property type="match status" value="1"/>
</dbReference>
<dbReference type="RefSeq" id="XP_039122767.1">
    <property type="nucleotide sequence ID" value="XM_039266833.1"/>
</dbReference>
<proteinExistence type="predicted"/>
<dbReference type="Proteomes" id="UP001515500">
    <property type="component" value="Chromosome 4"/>
</dbReference>
<keyword evidence="1" id="KW-1185">Reference proteome</keyword>
<evidence type="ECO:0000313" key="2">
    <source>
        <dbReference type="RefSeq" id="XP_039122767.1"/>
    </source>
</evidence>
<dbReference type="InterPro" id="IPR035810">
    <property type="entry name" value="PEBP_euk"/>
</dbReference>
<dbReference type="InterPro" id="IPR036610">
    <property type="entry name" value="PEBP-like_sf"/>
</dbReference>
<dbReference type="SUPFAM" id="SSF49777">
    <property type="entry name" value="PEBP-like"/>
    <property type="match status" value="1"/>
</dbReference>
<dbReference type="InterPro" id="IPR008914">
    <property type="entry name" value="PEBP"/>
</dbReference>
<gene>
    <name evidence="2" type="primary">LOC120259259</name>
</gene>
<dbReference type="PANTHER" id="PTHR11362:SF98">
    <property type="entry name" value="PROTEIN FLOWERING LOCUS T"/>
    <property type="match status" value="1"/>
</dbReference>
<name>A0AB40B6B9_DIOCR</name>
<evidence type="ECO:0000313" key="1">
    <source>
        <dbReference type="Proteomes" id="UP001515500"/>
    </source>
</evidence>
<dbReference type="CDD" id="cd00866">
    <property type="entry name" value="PEBP_euk"/>
    <property type="match status" value="1"/>
</dbReference>